<proteinExistence type="predicted"/>
<dbReference type="EMBL" id="CP013690">
    <property type="protein sequence ID" value="ALU24736.1"/>
    <property type="molecule type" value="Genomic_DNA"/>
</dbReference>
<dbReference type="RefSeq" id="WP_058698991.1">
    <property type="nucleotide sequence ID" value="NZ_CP013690.1"/>
</dbReference>
<reference evidence="1 2" key="1">
    <citation type="journal article" date="2016" name="J. Zhejiang Univ. Sci. B">
        <title>Antibiotic resistance mechanisms of Myroides sp.</title>
        <authorList>
            <person name="Hu S."/>
            <person name="Yuan S."/>
            <person name="Qu H."/>
            <person name="Jiang T."/>
            <person name="Zhou Y."/>
            <person name="Wang M."/>
            <person name="Ming D."/>
        </authorList>
    </citation>
    <scope>NUCLEOTIDE SEQUENCE [LARGE SCALE GENOMIC DNA]</scope>
    <source>
        <strain evidence="1 2">PR63039</strain>
    </source>
</reference>
<dbReference type="KEGG" id="mod:AS202_00315"/>
<dbReference type="Proteomes" id="UP000069030">
    <property type="component" value="Chromosome"/>
</dbReference>
<protein>
    <submittedName>
        <fullName evidence="1">Uncharacterized protein</fullName>
    </submittedName>
</protein>
<sequence>MKYMYLYLLLLIGMPCIYGQAVLSKPSFTSAASILYLNSNPKMYLEDPQVRFFTSFKTKHTPAKTNRYEERYELEELMYNKYRLLNRNIKFNNGVAVDVSPDNGYVREYDQDLSFLQNLFLDLLIGILP</sequence>
<dbReference type="AlphaFoldDB" id="A0AAI8G3I0"/>
<accession>A0AAI8G3I0</accession>
<name>A0AAI8G3I0_9FLAO</name>
<organism evidence="1 2">
    <name type="scientific">Myroides odoratimimus</name>
    <dbReference type="NCBI Taxonomy" id="76832"/>
    <lineage>
        <taxon>Bacteria</taxon>
        <taxon>Pseudomonadati</taxon>
        <taxon>Bacteroidota</taxon>
        <taxon>Flavobacteriia</taxon>
        <taxon>Flavobacteriales</taxon>
        <taxon>Flavobacteriaceae</taxon>
        <taxon>Myroides</taxon>
    </lineage>
</organism>
<evidence type="ECO:0000313" key="2">
    <source>
        <dbReference type="Proteomes" id="UP000069030"/>
    </source>
</evidence>
<evidence type="ECO:0000313" key="1">
    <source>
        <dbReference type="EMBL" id="ALU24736.1"/>
    </source>
</evidence>
<gene>
    <name evidence="1" type="ORF">AS202_00315</name>
</gene>